<feature type="region of interest" description="Disordered" evidence="1">
    <location>
        <begin position="187"/>
        <end position="209"/>
    </location>
</feature>
<keyword evidence="3" id="KW-1185">Reference proteome</keyword>
<reference evidence="2 3" key="1">
    <citation type="submission" date="2019-04" db="EMBL/GenBank/DDBJ databases">
        <title>Comparative genomics and transcriptomics to analyze fruiting body development in filamentous ascomycetes.</title>
        <authorList>
            <consortium name="DOE Joint Genome Institute"/>
            <person name="Lutkenhaus R."/>
            <person name="Traeger S."/>
            <person name="Breuer J."/>
            <person name="Kuo A."/>
            <person name="Lipzen A."/>
            <person name="Pangilinan J."/>
            <person name="Dilworth D."/>
            <person name="Sandor L."/>
            <person name="Poggeler S."/>
            <person name="Barry K."/>
            <person name="Grigoriev I.V."/>
            <person name="Nowrousian M."/>
        </authorList>
    </citation>
    <scope>NUCLEOTIDE SEQUENCE [LARGE SCALE GENOMIC DNA]</scope>
    <source>
        <strain evidence="2 3">CBS 389.68</strain>
    </source>
</reference>
<sequence>MLIYLLLIPQYTHRESLTPGFRTQELMQRSNTSQVSRPSLLQRNCPKFRVHLCKKWILASTRWGIELVLNVDPVCIAPPPHMMMMSPKLLAVGRGGGGCEDSTIPSSRKPHAPLHIRHPPGTHHLPQLQPHNTLQRAENHPAGYLYQTIHPLPLSLPIVFPHNHIDNPFRPRSRQPRLVLDLHDRQHHEQDHPGLFDSPPRRPLRTTSI</sequence>
<dbReference type="Proteomes" id="UP000298138">
    <property type="component" value="Unassembled WGS sequence"/>
</dbReference>
<accession>A0A4V3SHQ0</accession>
<evidence type="ECO:0000313" key="3">
    <source>
        <dbReference type="Proteomes" id="UP000298138"/>
    </source>
</evidence>
<evidence type="ECO:0000313" key="2">
    <source>
        <dbReference type="EMBL" id="TGZ77094.1"/>
    </source>
</evidence>
<dbReference type="InParanoid" id="A0A4V3SHQ0"/>
<organism evidence="2 3">
    <name type="scientific">Ascodesmis nigricans</name>
    <dbReference type="NCBI Taxonomy" id="341454"/>
    <lineage>
        <taxon>Eukaryota</taxon>
        <taxon>Fungi</taxon>
        <taxon>Dikarya</taxon>
        <taxon>Ascomycota</taxon>
        <taxon>Pezizomycotina</taxon>
        <taxon>Pezizomycetes</taxon>
        <taxon>Pezizales</taxon>
        <taxon>Ascodesmidaceae</taxon>
        <taxon>Ascodesmis</taxon>
    </lineage>
</organism>
<protein>
    <submittedName>
        <fullName evidence="2">Uncharacterized protein</fullName>
    </submittedName>
</protein>
<dbReference type="EMBL" id="ML220159">
    <property type="protein sequence ID" value="TGZ77094.1"/>
    <property type="molecule type" value="Genomic_DNA"/>
</dbReference>
<evidence type="ECO:0000256" key="1">
    <source>
        <dbReference type="SAM" id="MobiDB-lite"/>
    </source>
</evidence>
<dbReference type="AlphaFoldDB" id="A0A4V3SHQ0"/>
<proteinExistence type="predicted"/>
<gene>
    <name evidence="2" type="ORF">EX30DRAFT_210915</name>
</gene>
<name>A0A4V3SHQ0_9PEZI</name>